<dbReference type="OrthoDB" id="1939167at2759"/>
<dbReference type="GeneID" id="105044325"/>
<feature type="chain" id="PRO_5026749709" evidence="1">
    <location>
        <begin position="21"/>
        <end position="164"/>
    </location>
</feature>
<organism evidence="2 3">
    <name type="scientific">Elaeis guineensis var. tenera</name>
    <name type="common">Oil palm</name>
    <dbReference type="NCBI Taxonomy" id="51953"/>
    <lineage>
        <taxon>Eukaryota</taxon>
        <taxon>Viridiplantae</taxon>
        <taxon>Streptophyta</taxon>
        <taxon>Embryophyta</taxon>
        <taxon>Tracheophyta</taxon>
        <taxon>Spermatophyta</taxon>
        <taxon>Magnoliopsida</taxon>
        <taxon>Liliopsida</taxon>
        <taxon>Arecaceae</taxon>
        <taxon>Arecoideae</taxon>
        <taxon>Cocoseae</taxon>
        <taxon>Elaeidinae</taxon>
        <taxon>Elaeis</taxon>
    </lineage>
</organism>
<dbReference type="PANTHER" id="PTHR33210">
    <property type="entry name" value="PROTODERMAL FACTOR 1"/>
    <property type="match status" value="1"/>
</dbReference>
<name>A0A6I9R4I3_ELAGV</name>
<protein>
    <submittedName>
        <fullName evidence="3">Uncharacterized protein LOC105044325</fullName>
    </submittedName>
</protein>
<evidence type="ECO:0000256" key="1">
    <source>
        <dbReference type="SAM" id="SignalP"/>
    </source>
</evidence>
<evidence type="ECO:0000313" key="2">
    <source>
        <dbReference type="Proteomes" id="UP000504607"/>
    </source>
</evidence>
<dbReference type="InterPro" id="IPR039923">
    <property type="entry name" value="Protodermal_1"/>
</dbReference>
<dbReference type="AlphaFoldDB" id="A0A6I9R4I3"/>
<evidence type="ECO:0000313" key="3">
    <source>
        <dbReference type="RefSeq" id="XP_010920481.1"/>
    </source>
</evidence>
<dbReference type="FunCoup" id="A0A6I9R4I3">
    <property type="interactions" value="1635"/>
</dbReference>
<dbReference type="KEGG" id="egu:105044325"/>
<keyword evidence="1" id="KW-0732">Signal</keyword>
<dbReference type="Proteomes" id="UP000504607">
    <property type="component" value="Chromosome 4"/>
</dbReference>
<keyword evidence="2" id="KW-1185">Reference proteome</keyword>
<proteinExistence type="predicted"/>
<gene>
    <name evidence="3" type="primary">LOC105044325</name>
</gene>
<accession>A0A6I9R4I3</accession>
<feature type="signal peptide" evidence="1">
    <location>
        <begin position="1"/>
        <end position="20"/>
    </location>
</feature>
<sequence length="164" mass="17849">MGFVVLCLVCYLAGVGGAAATRGRVEERKRRIHSAISEMRGPGFLYTRTPGRCTPQFWGSGREAWPNMVPQEASVSKVFGSRVLERYEPALTLLEATQRNDDVGGNAFSKLVKQSSAALLNAYTRPGFAYSAWEVKTMLLEALVSEEAAASQAKLLEEANQACT</sequence>
<dbReference type="PANTHER" id="PTHR33210:SF16">
    <property type="entry name" value="OS04G0517000 PROTEIN"/>
    <property type="match status" value="1"/>
</dbReference>
<dbReference type="RefSeq" id="XP_010920481.1">
    <property type="nucleotide sequence ID" value="XM_010922179.3"/>
</dbReference>
<reference evidence="3" key="1">
    <citation type="submission" date="2025-08" db="UniProtKB">
        <authorList>
            <consortium name="RefSeq"/>
        </authorList>
    </citation>
    <scope>IDENTIFICATION</scope>
</reference>
<dbReference type="InParanoid" id="A0A6I9R4I3"/>